<accession>A0A845QGN2</accession>
<reference evidence="1 2" key="1">
    <citation type="journal article" date="2016" name="Int. J. Syst. Evol. Microbiol.">
        <title>Pyruvatibacter mobilis gen. nov., sp. nov., a marine bacterium from the culture broth of Picochlorum sp. 122.</title>
        <authorList>
            <person name="Wang G."/>
            <person name="Tang M."/>
            <person name="Wu H."/>
            <person name="Dai S."/>
            <person name="Li T."/>
            <person name="Chen C."/>
            <person name="He H."/>
            <person name="Fan J."/>
            <person name="Xiang W."/>
            <person name="Li X."/>
        </authorList>
    </citation>
    <scope>NUCLEOTIDE SEQUENCE [LARGE SCALE GENOMIC DNA]</scope>
    <source>
        <strain evidence="1 2">GYP-11</strain>
    </source>
</reference>
<gene>
    <name evidence="1" type="ORF">GTQ45_15325</name>
</gene>
<comment type="caution">
    <text evidence="1">The sequence shown here is derived from an EMBL/GenBank/DDBJ whole genome shotgun (WGS) entry which is preliminary data.</text>
</comment>
<evidence type="ECO:0000313" key="1">
    <source>
        <dbReference type="EMBL" id="NBG97108.1"/>
    </source>
</evidence>
<keyword evidence="2" id="KW-1185">Reference proteome</keyword>
<evidence type="ECO:0000313" key="2">
    <source>
        <dbReference type="Proteomes" id="UP000470384"/>
    </source>
</evidence>
<proteinExistence type="predicted"/>
<dbReference type="Proteomes" id="UP000470384">
    <property type="component" value="Unassembled WGS sequence"/>
</dbReference>
<dbReference type="AlphaFoldDB" id="A0A845QGN2"/>
<dbReference type="RefSeq" id="WP_027842299.1">
    <property type="nucleotide sequence ID" value="NZ_BMHN01000001.1"/>
</dbReference>
<protein>
    <submittedName>
        <fullName evidence="1">Uncharacterized protein</fullName>
    </submittedName>
</protein>
<dbReference type="OrthoDB" id="9980788at2"/>
<sequence length="72" mass="7929">MNANKGQSDETKKSIDKTLLKNFAAFEKSIQDLCIKLATIQHVFGDEEFSSLMSHIESLEAAAAEKKKIIGS</sequence>
<organism evidence="1 2">
    <name type="scientific">Pyruvatibacter mobilis</name>
    <dbReference type="NCBI Taxonomy" id="1712261"/>
    <lineage>
        <taxon>Bacteria</taxon>
        <taxon>Pseudomonadati</taxon>
        <taxon>Pseudomonadota</taxon>
        <taxon>Alphaproteobacteria</taxon>
        <taxon>Hyphomicrobiales</taxon>
        <taxon>Parvibaculaceae</taxon>
        <taxon>Pyruvatibacter</taxon>
    </lineage>
</organism>
<dbReference type="EMBL" id="WXYQ01000015">
    <property type="protein sequence ID" value="NBG97108.1"/>
    <property type="molecule type" value="Genomic_DNA"/>
</dbReference>
<dbReference type="GeneID" id="300653877"/>
<name>A0A845QGN2_9HYPH</name>